<protein>
    <submittedName>
        <fullName evidence="1">Uncharacterized protein</fullName>
    </submittedName>
</protein>
<dbReference type="AlphaFoldDB" id="J9G3F3"/>
<name>J9G3F3_9ZZZZ</name>
<sequence>MRQHYRGTCNRDQAWCFHRQDRCTRGSFYSRGRPEFWRHRGFRCNSCLILLNFLLMFSNRIYNNFNCLLLNCQYLIDFQVL</sequence>
<comment type="caution">
    <text evidence="1">The sequence shown here is derived from an EMBL/GenBank/DDBJ whole genome shotgun (WGS) entry which is preliminary data.</text>
</comment>
<gene>
    <name evidence="1" type="ORF">EVA_15541</name>
</gene>
<dbReference type="EMBL" id="AMCI01005326">
    <property type="protein sequence ID" value="EJW96352.1"/>
    <property type="molecule type" value="Genomic_DNA"/>
</dbReference>
<evidence type="ECO:0000313" key="1">
    <source>
        <dbReference type="EMBL" id="EJW96352.1"/>
    </source>
</evidence>
<organism evidence="1">
    <name type="scientific">gut metagenome</name>
    <dbReference type="NCBI Taxonomy" id="749906"/>
    <lineage>
        <taxon>unclassified sequences</taxon>
        <taxon>metagenomes</taxon>
        <taxon>organismal metagenomes</taxon>
    </lineage>
</organism>
<reference evidence="1" key="1">
    <citation type="journal article" date="2012" name="PLoS ONE">
        <title>Gene sets for utilization of primary and secondary nutrition supplies in the distal gut of endangered iberian lynx.</title>
        <authorList>
            <person name="Alcaide M."/>
            <person name="Messina E."/>
            <person name="Richter M."/>
            <person name="Bargiela R."/>
            <person name="Peplies J."/>
            <person name="Huws S.A."/>
            <person name="Newbold C.J."/>
            <person name="Golyshin P.N."/>
            <person name="Simon M.A."/>
            <person name="Lopez G."/>
            <person name="Yakimov M.M."/>
            <person name="Ferrer M."/>
        </authorList>
    </citation>
    <scope>NUCLEOTIDE SEQUENCE</scope>
</reference>
<proteinExistence type="predicted"/>
<accession>J9G3F3</accession>